<dbReference type="OrthoDB" id="9783842at2"/>
<dbReference type="GO" id="GO:0043743">
    <property type="term" value="F:LPPG:FO 2-phospho-L-lactate transferase activity"/>
    <property type="evidence" value="ECO:0007669"/>
    <property type="project" value="InterPro"/>
</dbReference>
<reference evidence="4" key="1">
    <citation type="submission" date="2016-10" db="EMBL/GenBank/DDBJ databases">
        <authorList>
            <person name="Varghese N."/>
            <person name="Submissions S."/>
        </authorList>
    </citation>
    <scope>NUCLEOTIDE SEQUENCE [LARGE SCALE GENOMIC DNA]</scope>
    <source>
        <strain evidence="4">DSM 10002</strain>
    </source>
</reference>
<dbReference type="CDD" id="cd07187">
    <property type="entry name" value="YvcK_like"/>
    <property type="match status" value="1"/>
</dbReference>
<dbReference type="PANTHER" id="PTHR30135:SF3">
    <property type="entry name" value="GLUCONEOGENESIS FACTOR-RELATED"/>
    <property type="match status" value="1"/>
</dbReference>
<dbReference type="PANTHER" id="PTHR30135">
    <property type="entry name" value="UNCHARACTERIZED PROTEIN YVCK-RELATED"/>
    <property type="match status" value="1"/>
</dbReference>
<dbReference type="EMBL" id="LT629804">
    <property type="protein sequence ID" value="SDU80969.1"/>
    <property type="molecule type" value="Genomic_DNA"/>
</dbReference>
<keyword evidence="1 2" id="KW-0963">Cytoplasm</keyword>
<dbReference type="HAMAP" id="MF_00973">
    <property type="entry name" value="Gluconeogen_factor"/>
    <property type="match status" value="1"/>
</dbReference>
<dbReference type="Gene3D" id="3.40.50.10680">
    <property type="entry name" value="CofD-like domains"/>
    <property type="match status" value="1"/>
</dbReference>
<organism evidence="3 4">
    <name type="scientific">Arcanobacterium phocae</name>
    <dbReference type="NCBI Taxonomy" id="131112"/>
    <lineage>
        <taxon>Bacteria</taxon>
        <taxon>Bacillati</taxon>
        <taxon>Actinomycetota</taxon>
        <taxon>Actinomycetes</taxon>
        <taxon>Actinomycetales</taxon>
        <taxon>Actinomycetaceae</taxon>
        <taxon>Arcanobacterium</taxon>
    </lineage>
</organism>
<proteinExistence type="inferred from homology"/>
<dbReference type="NCBIfam" id="TIGR01826">
    <property type="entry name" value="CofD_related"/>
    <property type="match status" value="1"/>
</dbReference>
<dbReference type="InterPro" id="IPR038136">
    <property type="entry name" value="CofD-like_dom_sf"/>
</dbReference>
<dbReference type="InterPro" id="IPR002882">
    <property type="entry name" value="CofD"/>
</dbReference>
<name>A0A1H2LJ86_9ACTO</name>
<gene>
    <name evidence="3" type="ORF">SAMN04489737_1370</name>
</gene>
<comment type="function">
    <text evidence="2">Required for morphogenesis under gluconeogenic growth conditions.</text>
</comment>
<dbReference type="SUPFAM" id="SSF142338">
    <property type="entry name" value="CofD-like"/>
    <property type="match status" value="1"/>
</dbReference>
<evidence type="ECO:0000313" key="3">
    <source>
        <dbReference type="EMBL" id="SDU80969.1"/>
    </source>
</evidence>
<dbReference type="Pfam" id="PF01933">
    <property type="entry name" value="CofD"/>
    <property type="match status" value="1"/>
</dbReference>
<evidence type="ECO:0000256" key="1">
    <source>
        <dbReference type="ARBA" id="ARBA00022490"/>
    </source>
</evidence>
<keyword evidence="4" id="KW-1185">Reference proteome</keyword>
<accession>A0A1H2LJ86</accession>
<dbReference type="InterPro" id="IPR010119">
    <property type="entry name" value="Gluconeogen_factor"/>
</dbReference>
<comment type="similarity">
    <text evidence="2">Belongs to the gluconeogenesis factor family.</text>
</comment>
<dbReference type="STRING" id="131112.SAMN04489737_1370"/>
<sequence>MAIYNDGPTRGPKVVALGGGHGLYATLSALRILTPRITAVVTVADDGGSSGRIREEMDVLPPGDLRMALAALCDDTEWGQTWRDVLQYRFESEGPLGGHAVGNLLIVATWHLLHDQLDGLDLVGRLLGIHGRVVPMSTAPLQIEADVRDDSGLTTCIRGQAAVAKAHACVERVGLLPSNPPAHPAALEAIEEADWIIFGPGSWFTSIIPHLLVPEIYSALCRTKAKKILVMNLAPDAETPHLLPSELIASFKKYAPDFTIDRVIVDPTSATSDTALSSQAYGLGAEPFYYHVAKNGNPEVHDPLFLATAFREVIDSSPQ</sequence>
<dbReference type="Proteomes" id="UP000214355">
    <property type="component" value="Chromosome I"/>
</dbReference>
<dbReference type="GeneID" id="65345101"/>
<protein>
    <recommendedName>
        <fullName evidence="2">Putative gluconeogenesis factor</fullName>
    </recommendedName>
</protein>
<evidence type="ECO:0000313" key="4">
    <source>
        <dbReference type="Proteomes" id="UP000214355"/>
    </source>
</evidence>
<dbReference type="AlphaFoldDB" id="A0A1H2LJ86"/>
<dbReference type="GO" id="GO:0008360">
    <property type="term" value="P:regulation of cell shape"/>
    <property type="evidence" value="ECO:0007669"/>
    <property type="project" value="UniProtKB-UniRule"/>
</dbReference>
<dbReference type="GO" id="GO:0005737">
    <property type="term" value="C:cytoplasm"/>
    <property type="evidence" value="ECO:0007669"/>
    <property type="project" value="UniProtKB-SubCell"/>
</dbReference>
<comment type="subcellular location">
    <subcellularLocation>
        <location evidence="2">Cytoplasm</location>
    </subcellularLocation>
</comment>
<dbReference type="RefSeq" id="WP_091281409.1">
    <property type="nucleotide sequence ID" value="NZ_LT629804.1"/>
</dbReference>
<evidence type="ECO:0000256" key="2">
    <source>
        <dbReference type="HAMAP-Rule" id="MF_00973"/>
    </source>
</evidence>